<dbReference type="Proteomes" id="UP000059188">
    <property type="component" value="Unassembled WGS sequence"/>
</dbReference>
<gene>
    <name evidence="1" type="ORF">RSOLAG1IB_03497</name>
</gene>
<organism evidence="1 2">
    <name type="scientific">Thanatephorus cucumeris (strain AG1-IB / isolate 7/3/14)</name>
    <name type="common">Lettuce bottom rot fungus</name>
    <name type="synonym">Rhizoctonia solani</name>
    <dbReference type="NCBI Taxonomy" id="1108050"/>
    <lineage>
        <taxon>Eukaryota</taxon>
        <taxon>Fungi</taxon>
        <taxon>Dikarya</taxon>
        <taxon>Basidiomycota</taxon>
        <taxon>Agaricomycotina</taxon>
        <taxon>Agaricomycetes</taxon>
        <taxon>Cantharellales</taxon>
        <taxon>Ceratobasidiaceae</taxon>
        <taxon>Rhizoctonia</taxon>
        <taxon>Rhizoctonia solani AG-1</taxon>
    </lineage>
</organism>
<keyword evidence="2" id="KW-1185">Reference proteome</keyword>
<protein>
    <submittedName>
        <fullName evidence="1">Uncharacterized protein</fullName>
    </submittedName>
</protein>
<accession>A0A0B7FRT3</accession>
<proteinExistence type="predicted"/>
<name>A0A0B7FRT3_THACB</name>
<dbReference type="AlphaFoldDB" id="A0A0B7FRT3"/>
<evidence type="ECO:0000313" key="2">
    <source>
        <dbReference type="Proteomes" id="UP000059188"/>
    </source>
</evidence>
<evidence type="ECO:0000313" key="1">
    <source>
        <dbReference type="EMBL" id="CEL59564.1"/>
    </source>
</evidence>
<sequence length="100" mass="10849">MEIHRSLGSAPLYFAIPKHQDTQVICNPSPDNNHRRLSAQRSPDPCPSCLLVLFGCTVLPITEPQTLFCLVPSATSRRSIGFQLFTGQSPARGGPSTITT</sequence>
<reference evidence="1 2" key="1">
    <citation type="submission" date="2014-11" db="EMBL/GenBank/DDBJ databases">
        <authorList>
            <person name="Wibberg Daniel"/>
        </authorList>
    </citation>
    <scope>NUCLEOTIDE SEQUENCE [LARGE SCALE GENOMIC DNA]</scope>
    <source>
        <strain evidence="1">Rhizoctonia solani AG1-IB 7/3/14</strain>
    </source>
</reference>
<dbReference type="EMBL" id="LN679103">
    <property type="protein sequence ID" value="CEL59564.1"/>
    <property type="molecule type" value="Genomic_DNA"/>
</dbReference>